<keyword evidence="8 13" id="KW-1133">Transmembrane helix</keyword>
<evidence type="ECO:0000313" key="15">
    <source>
        <dbReference type="RefSeq" id="XP_029021714.1"/>
    </source>
</evidence>
<dbReference type="RefSeq" id="XP_029021714.1">
    <property type="nucleotide sequence ID" value="XM_029165881.3"/>
</dbReference>
<organism evidence="14 15">
    <name type="scientific">Betta splendens</name>
    <name type="common">Siamese fighting fish</name>
    <dbReference type="NCBI Taxonomy" id="158456"/>
    <lineage>
        <taxon>Eukaryota</taxon>
        <taxon>Metazoa</taxon>
        <taxon>Chordata</taxon>
        <taxon>Craniata</taxon>
        <taxon>Vertebrata</taxon>
        <taxon>Euteleostomi</taxon>
        <taxon>Actinopterygii</taxon>
        <taxon>Neopterygii</taxon>
        <taxon>Teleostei</taxon>
        <taxon>Neoteleostei</taxon>
        <taxon>Acanthomorphata</taxon>
        <taxon>Anabantaria</taxon>
        <taxon>Anabantiformes</taxon>
        <taxon>Anabantoidei</taxon>
        <taxon>Osphronemidae</taxon>
        <taxon>Betta</taxon>
    </lineage>
</organism>
<evidence type="ECO:0000256" key="12">
    <source>
        <dbReference type="ARBA" id="ARBA00023180"/>
    </source>
</evidence>
<evidence type="ECO:0000256" key="10">
    <source>
        <dbReference type="ARBA" id="ARBA00023098"/>
    </source>
</evidence>
<proteinExistence type="inferred from homology"/>
<dbReference type="GO" id="GO:0000139">
    <property type="term" value="C:Golgi membrane"/>
    <property type="evidence" value="ECO:0007669"/>
    <property type="project" value="UniProtKB-SubCell"/>
</dbReference>
<keyword evidence="14" id="KW-1185">Reference proteome</keyword>
<sequence>MQNSDVKRTKPPWKRFRQWRFISVLLVSIGILLFTLYNSRTESFTLLRSSFVSSKPLTSEATPALPQVPTGEHPSSPYTVPYPHPYHFTLDQPSRCRQESPFLVLMVPVAPSNREARDVIRSTWGTETTVMGQAVNHYFVLGQPRDGENVEQLQKQVLEESQTHGDILQSSFLDSYKNLTIKTMVMFEWLTSHCPNTSYAMKVDSDIFLNVRNLVDMLLKSPRQLYMTGVVVRDAAVMRNVDSKWFLPVSEFPEPSYPTYAMGLGYVFSMDLPQKIVEASSHVKAVYIEDVYVGLCLRYLGIQVSDPPTGGFGTFKPEVTDNCYWTKVITTMLWDSNELKNTWTAYETQTRQCL</sequence>
<evidence type="ECO:0000256" key="6">
    <source>
        <dbReference type="ARBA" id="ARBA00022692"/>
    </source>
</evidence>
<dbReference type="InterPro" id="IPR002659">
    <property type="entry name" value="Glyco_trans_31"/>
</dbReference>
<dbReference type="Proteomes" id="UP000515150">
    <property type="component" value="Chromosome 10"/>
</dbReference>
<evidence type="ECO:0000313" key="14">
    <source>
        <dbReference type="Proteomes" id="UP000515150"/>
    </source>
</evidence>
<evidence type="ECO:0000256" key="2">
    <source>
        <dbReference type="ARBA" id="ARBA00004922"/>
    </source>
</evidence>
<evidence type="ECO:0000256" key="13">
    <source>
        <dbReference type="RuleBase" id="RU363063"/>
    </source>
</evidence>
<dbReference type="PANTHER" id="PTHR11214:SF115">
    <property type="entry name" value="HEXOSYLTRANSFERASE"/>
    <property type="match status" value="1"/>
</dbReference>
<keyword evidence="11 13" id="KW-0472">Membrane</keyword>
<dbReference type="Gene3D" id="3.90.550.50">
    <property type="match status" value="1"/>
</dbReference>
<dbReference type="OrthoDB" id="2139606at2759"/>
<name>A0A6P7NVZ2_BETSP</name>
<keyword evidence="5" id="KW-0808">Transferase</keyword>
<evidence type="ECO:0000256" key="1">
    <source>
        <dbReference type="ARBA" id="ARBA00004323"/>
    </source>
</evidence>
<evidence type="ECO:0000256" key="11">
    <source>
        <dbReference type="ARBA" id="ARBA00023136"/>
    </source>
</evidence>
<evidence type="ECO:0000256" key="8">
    <source>
        <dbReference type="ARBA" id="ARBA00022989"/>
    </source>
</evidence>
<dbReference type="AlphaFoldDB" id="A0A6P7NVZ2"/>
<accession>A0A6P7NVZ2</accession>
<dbReference type="GO" id="GO:0008499">
    <property type="term" value="F:N-acetyl-beta-D-glucosaminide beta-(1,3)-galactosyltransferase activity"/>
    <property type="evidence" value="ECO:0007669"/>
    <property type="project" value="TreeGrafter"/>
</dbReference>
<dbReference type="PANTHER" id="PTHR11214">
    <property type="entry name" value="BETA-1,3-N-ACETYLGLUCOSAMINYLTRANSFERASE"/>
    <property type="match status" value="1"/>
</dbReference>
<dbReference type="GO" id="GO:0006493">
    <property type="term" value="P:protein O-linked glycosylation"/>
    <property type="evidence" value="ECO:0007669"/>
    <property type="project" value="TreeGrafter"/>
</dbReference>
<evidence type="ECO:0000256" key="7">
    <source>
        <dbReference type="ARBA" id="ARBA00022968"/>
    </source>
</evidence>
<dbReference type="Pfam" id="PF01762">
    <property type="entry name" value="Galactosyl_T"/>
    <property type="match status" value="1"/>
</dbReference>
<dbReference type="InParanoid" id="A0A6P7NVZ2"/>
<keyword evidence="6 13" id="KW-0812">Transmembrane</keyword>
<reference evidence="15" key="1">
    <citation type="submission" date="2025-08" db="UniProtKB">
        <authorList>
            <consortium name="RefSeq"/>
        </authorList>
    </citation>
    <scope>IDENTIFICATION</scope>
</reference>
<protein>
    <recommendedName>
        <fullName evidence="13">Hexosyltransferase</fullName>
        <ecNumber evidence="13">2.4.1.-</ecNumber>
    </recommendedName>
</protein>
<keyword evidence="10" id="KW-0443">Lipid metabolism</keyword>
<dbReference type="FunFam" id="3.90.550.50:FF:000001">
    <property type="entry name" value="Hexosyltransferase"/>
    <property type="match status" value="1"/>
</dbReference>
<evidence type="ECO:0000256" key="5">
    <source>
        <dbReference type="ARBA" id="ARBA00022679"/>
    </source>
</evidence>
<dbReference type="KEGG" id="bspl:114864881"/>
<keyword evidence="12" id="KW-0325">Glycoprotein</keyword>
<dbReference type="EC" id="2.4.1.-" evidence="13"/>
<gene>
    <name evidence="15" type="primary">LOC114864881</name>
</gene>
<keyword evidence="7 13" id="KW-0735">Signal-anchor</keyword>
<evidence type="ECO:0000256" key="4">
    <source>
        <dbReference type="ARBA" id="ARBA00022676"/>
    </source>
</evidence>
<comment type="subcellular location">
    <subcellularLocation>
        <location evidence="1 13">Golgi apparatus membrane</location>
        <topology evidence="1 13">Single-pass type II membrane protein</topology>
    </subcellularLocation>
</comment>
<keyword evidence="4 13" id="KW-0328">Glycosyltransferase</keyword>
<evidence type="ECO:0000256" key="9">
    <source>
        <dbReference type="ARBA" id="ARBA00023034"/>
    </source>
</evidence>
<keyword evidence="9 13" id="KW-0333">Golgi apparatus</keyword>
<evidence type="ECO:0000256" key="3">
    <source>
        <dbReference type="ARBA" id="ARBA00008661"/>
    </source>
</evidence>
<dbReference type="GeneID" id="114864881"/>
<dbReference type="GO" id="GO:0006629">
    <property type="term" value="P:lipid metabolic process"/>
    <property type="evidence" value="ECO:0007669"/>
    <property type="project" value="UniProtKB-KW"/>
</dbReference>
<comment type="pathway">
    <text evidence="2">Protein modification; protein glycosylation.</text>
</comment>
<feature type="transmembrane region" description="Helical" evidence="13">
    <location>
        <begin position="21"/>
        <end position="39"/>
    </location>
</feature>
<comment type="similarity">
    <text evidence="3 13">Belongs to the glycosyltransferase 31 family.</text>
</comment>